<organism evidence="8 9">
    <name type="scientific">Salinibacillus aidingensis</name>
    <dbReference type="NCBI Taxonomy" id="237684"/>
    <lineage>
        <taxon>Bacteria</taxon>
        <taxon>Bacillati</taxon>
        <taxon>Bacillota</taxon>
        <taxon>Bacilli</taxon>
        <taxon>Bacillales</taxon>
        <taxon>Bacillaceae</taxon>
        <taxon>Salinibacillus</taxon>
    </lineage>
</organism>
<keyword evidence="4" id="KW-0418">Kinase</keyword>
<keyword evidence="5 6" id="KW-0067">ATP-binding</keyword>
<reference evidence="8 9" key="1">
    <citation type="journal article" date="2019" name="Int. J. Syst. Evol. Microbiol.">
        <title>The Global Catalogue of Microorganisms (GCM) 10K type strain sequencing project: providing services to taxonomists for standard genome sequencing and annotation.</title>
        <authorList>
            <consortium name="The Broad Institute Genomics Platform"/>
            <consortium name="The Broad Institute Genome Sequencing Center for Infectious Disease"/>
            <person name="Wu L."/>
            <person name="Ma J."/>
        </authorList>
    </citation>
    <scope>NUCLEOTIDE SEQUENCE [LARGE SCALE GENOMIC DNA]</scope>
    <source>
        <strain evidence="8 9">JCM 12389</strain>
    </source>
</reference>
<keyword evidence="6" id="KW-0423">Lactose metabolism</keyword>
<dbReference type="RefSeq" id="WP_343838333.1">
    <property type="nucleotide sequence ID" value="NZ_BAAADO010000002.1"/>
</dbReference>
<comment type="similarity">
    <text evidence="6">Belongs to the carbohydrate kinase PfkB family. LacC subfamily.</text>
</comment>
<dbReference type="InterPro" id="IPR017583">
    <property type="entry name" value="Tagatose/fructose_Pkinase"/>
</dbReference>
<comment type="pathway">
    <text evidence="6">Carbohydrate metabolism; D-tagatose 6-phosphate degradation; D-glyceraldehyde 3-phosphate and glycerone phosphate from D-tagatose 6-phosphate: step 1/2.</text>
</comment>
<evidence type="ECO:0000256" key="2">
    <source>
        <dbReference type="ARBA" id="ARBA00022679"/>
    </source>
</evidence>
<dbReference type="SUPFAM" id="SSF53613">
    <property type="entry name" value="Ribokinase-like"/>
    <property type="match status" value="1"/>
</dbReference>
<dbReference type="CDD" id="cd01164">
    <property type="entry name" value="FruK_PfkB_like"/>
    <property type="match status" value="1"/>
</dbReference>
<dbReference type="InterPro" id="IPR029056">
    <property type="entry name" value="Ribokinase-like"/>
</dbReference>
<dbReference type="Gene3D" id="3.40.1190.20">
    <property type="match status" value="1"/>
</dbReference>
<evidence type="ECO:0000256" key="3">
    <source>
        <dbReference type="ARBA" id="ARBA00022741"/>
    </source>
</evidence>
<gene>
    <name evidence="8" type="primary">pfkB</name>
    <name evidence="8" type="ORF">GCM10008986_10090</name>
</gene>
<dbReference type="Proteomes" id="UP001500880">
    <property type="component" value="Unassembled WGS sequence"/>
</dbReference>
<dbReference type="PANTHER" id="PTHR46566">
    <property type="entry name" value="1-PHOSPHOFRUCTOKINASE-RELATED"/>
    <property type="match status" value="1"/>
</dbReference>
<comment type="similarity">
    <text evidence="1">Belongs to the carbohydrate kinase pfkB family.</text>
</comment>
<dbReference type="Pfam" id="PF00294">
    <property type="entry name" value="PfkB"/>
    <property type="match status" value="1"/>
</dbReference>
<sequence length="312" mass="34417">MIYTCTLNPAIDLFVATENFKPNQVNRTYDEDYQANGKGINVSIMLKKLGVDSTALGFVAGFTGSYIKDELKRLGIHTDFVEIDGITRVNIFVHNDDEEYKIVNRGPEVEQKSIYQIKQKIEQLPDHSILFVSGSAPQGVDEAIYEEIAKVSDQKGIHLVLDISSKNLLNCLPYHPYLIKPNREELAKLYNRDSITDEEVIELGYDLLDKGSQRVLISLGEEGAVYIDHDHLVKVSSVNGSVVNTACAGDTMLAMFVQKLQAGFSIGKALTYASAAGASTAFSKGLSDLSDLNELVQKIKIEENVKGGIKHE</sequence>
<evidence type="ECO:0000256" key="4">
    <source>
        <dbReference type="ARBA" id="ARBA00022777"/>
    </source>
</evidence>
<evidence type="ECO:0000256" key="6">
    <source>
        <dbReference type="PIRNR" id="PIRNR000535"/>
    </source>
</evidence>
<evidence type="ECO:0000256" key="5">
    <source>
        <dbReference type="ARBA" id="ARBA00022840"/>
    </source>
</evidence>
<keyword evidence="3 6" id="KW-0547">Nucleotide-binding</keyword>
<evidence type="ECO:0000256" key="1">
    <source>
        <dbReference type="ARBA" id="ARBA00005380"/>
    </source>
</evidence>
<comment type="catalytic activity">
    <reaction evidence="6">
        <text>D-tagatofuranose 6-phosphate + ATP = D-tagatofuranose 1,6-bisphosphate + ADP + H(+)</text>
        <dbReference type="Rhea" id="RHEA:12420"/>
        <dbReference type="ChEBI" id="CHEBI:15378"/>
        <dbReference type="ChEBI" id="CHEBI:30616"/>
        <dbReference type="ChEBI" id="CHEBI:58694"/>
        <dbReference type="ChEBI" id="CHEBI:58695"/>
        <dbReference type="ChEBI" id="CHEBI:456216"/>
        <dbReference type="EC" id="2.7.1.144"/>
    </reaction>
</comment>
<dbReference type="InterPro" id="IPR011611">
    <property type="entry name" value="PfkB_dom"/>
</dbReference>
<proteinExistence type="inferred from homology"/>
<feature type="domain" description="Carbohydrate kinase PfkB" evidence="7">
    <location>
        <begin position="11"/>
        <end position="288"/>
    </location>
</feature>
<evidence type="ECO:0000313" key="8">
    <source>
        <dbReference type="EMBL" id="GAA0486669.1"/>
    </source>
</evidence>
<dbReference type="EMBL" id="BAAADO010000002">
    <property type="protein sequence ID" value="GAA0486669.1"/>
    <property type="molecule type" value="Genomic_DNA"/>
</dbReference>
<keyword evidence="2 6" id="KW-0808">Transferase</keyword>
<dbReference type="InterPro" id="IPR022463">
    <property type="entry name" value="1-PFruKinase"/>
</dbReference>
<accession>A0ABN1AYW4</accession>
<dbReference type="NCBIfam" id="TIGR03168">
    <property type="entry name" value="1-PFK"/>
    <property type="match status" value="1"/>
</dbReference>
<dbReference type="PIRSF" id="PIRSF000535">
    <property type="entry name" value="1PFK/6PFK/LacC"/>
    <property type="match status" value="1"/>
</dbReference>
<evidence type="ECO:0000313" key="9">
    <source>
        <dbReference type="Proteomes" id="UP001500880"/>
    </source>
</evidence>
<comment type="caution">
    <text evidence="8">The sequence shown here is derived from an EMBL/GenBank/DDBJ whole genome shotgun (WGS) entry which is preliminary data.</text>
</comment>
<protein>
    <recommendedName>
        <fullName evidence="6">Tagatose-6-phosphate kinase</fullName>
        <ecNumber evidence="6">2.7.1.144</ecNumber>
    </recommendedName>
</protein>
<keyword evidence="9" id="KW-1185">Reference proteome</keyword>
<dbReference type="PANTHER" id="PTHR46566:SF1">
    <property type="entry name" value="1-PHOSPHOFRUCTOKINASE"/>
    <property type="match status" value="1"/>
</dbReference>
<dbReference type="EC" id="2.7.1.144" evidence="6"/>
<evidence type="ECO:0000259" key="7">
    <source>
        <dbReference type="Pfam" id="PF00294"/>
    </source>
</evidence>
<name>A0ABN1AYW4_9BACI</name>
<dbReference type="NCBIfam" id="TIGR03828">
    <property type="entry name" value="pfkB"/>
    <property type="match status" value="1"/>
</dbReference>